<keyword evidence="3" id="KW-1185">Reference proteome</keyword>
<accession>A0A4R6JKS1</accession>
<protein>
    <submittedName>
        <fullName evidence="2">Uncharacterized protein</fullName>
    </submittedName>
</protein>
<dbReference type="RefSeq" id="WP_133871596.1">
    <property type="nucleotide sequence ID" value="NZ_BOMD01000071.1"/>
</dbReference>
<organism evidence="2 3">
    <name type="scientific">Paractinoplanes brasiliensis</name>
    <dbReference type="NCBI Taxonomy" id="52695"/>
    <lineage>
        <taxon>Bacteria</taxon>
        <taxon>Bacillati</taxon>
        <taxon>Actinomycetota</taxon>
        <taxon>Actinomycetes</taxon>
        <taxon>Micromonosporales</taxon>
        <taxon>Micromonosporaceae</taxon>
        <taxon>Paractinoplanes</taxon>
    </lineage>
</organism>
<dbReference type="OrthoDB" id="3542213at2"/>
<evidence type="ECO:0000256" key="1">
    <source>
        <dbReference type="SAM" id="Phobius"/>
    </source>
</evidence>
<comment type="caution">
    <text evidence="2">The sequence shown here is derived from an EMBL/GenBank/DDBJ whole genome shotgun (WGS) entry which is preliminary data.</text>
</comment>
<keyword evidence="1" id="KW-1133">Transmembrane helix</keyword>
<feature type="transmembrane region" description="Helical" evidence="1">
    <location>
        <begin position="137"/>
        <end position="157"/>
    </location>
</feature>
<feature type="transmembrane region" description="Helical" evidence="1">
    <location>
        <begin position="77"/>
        <end position="99"/>
    </location>
</feature>
<proteinExistence type="predicted"/>
<evidence type="ECO:0000313" key="2">
    <source>
        <dbReference type="EMBL" id="TDO36903.1"/>
    </source>
</evidence>
<name>A0A4R6JKS1_9ACTN</name>
<sequence>MAGCHLIDDYLDELADRLPGDAVDELADGVYETWRHHLERGLDPAGAAHAAIAEFGAPAQIVDAFVAHAGGRRTARLLLASGPIVGVCWGSSLVAGRAWTWPVPATMAVMLAGSLLAVVGCLALAATTRHGYRRTRLGHIGAAALVVLDAVMLTILVLAAPSWAWPMTLAVPASLIRMTVTLRRMPNPRAS</sequence>
<evidence type="ECO:0000313" key="3">
    <source>
        <dbReference type="Proteomes" id="UP000294901"/>
    </source>
</evidence>
<reference evidence="2 3" key="1">
    <citation type="submission" date="2019-03" db="EMBL/GenBank/DDBJ databases">
        <title>Sequencing the genomes of 1000 actinobacteria strains.</title>
        <authorList>
            <person name="Klenk H.-P."/>
        </authorList>
    </citation>
    <scope>NUCLEOTIDE SEQUENCE [LARGE SCALE GENOMIC DNA]</scope>
    <source>
        <strain evidence="2 3">DSM 43805</strain>
    </source>
</reference>
<gene>
    <name evidence="2" type="ORF">C8E87_0490</name>
</gene>
<dbReference type="AlphaFoldDB" id="A0A4R6JKS1"/>
<keyword evidence="1" id="KW-0812">Transmembrane</keyword>
<feature type="transmembrane region" description="Helical" evidence="1">
    <location>
        <begin position="105"/>
        <end position="125"/>
    </location>
</feature>
<feature type="transmembrane region" description="Helical" evidence="1">
    <location>
        <begin position="163"/>
        <end position="182"/>
    </location>
</feature>
<keyword evidence="1" id="KW-0472">Membrane</keyword>
<dbReference type="EMBL" id="SNWR01000001">
    <property type="protein sequence ID" value="TDO36903.1"/>
    <property type="molecule type" value="Genomic_DNA"/>
</dbReference>
<dbReference type="Proteomes" id="UP000294901">
    <property type="component" value="Unassembled WGS sequence"/>
</dbReference>